<evidence type="ECO:0000313" key="2">
    <source>
        <dbReference type="EMBL" id="CAB0029720.1"/>
    </source>
</evidence>
<evidence type="ECO:0008006" key="4">
    <source>
        <dbReference type="Google" id="ProtNLM"/>
    </source>
</evidence>
<accession>A0A6H5I1G9</accession>
<feature type="region of interest" description="Disordered" evidence="1">
    <location>
        <begin position="934"/>
        <end position="1003"/>
    </location>
</feature>
<dbReference type="InterPro" id="IPR036691">
    <property type="entry name" value="Endo/exonu/phosph_ase_sf"/>
</dbReference>
<feature type="compositionally biased region" description="Low complexity" evidence="1">
    <location>
        <begin position="736"/>
        <end position="747"/>
    </location>
</feature>
<feature type="compositionally biased region" description="Basic and acidic residues" evidence="1">
    <location>
        <begin position="960"/>
        <end position="984"/>
    </location>
</feature>
<feature type="compositionally biased region" description="Low complexity" evidence="1">
    <location>
        <begin position="988"/>
        <end position="999"/>
    </location>
</feature>
<organism evidence="2 3">
    <name type="scientific">Trichogramma brassicae</name>
    <dbReference type="NCBI Taxonomy" id="86971"/>
    <lineage>
        <taxon>Eukaryota</taxon>
        <taxon>Metazoa</taxon>
        <taxon>Ecdysozoa</taxon>
        <taxon>Arthropoda</taxon>
        <taxon>Hexapoda</taxon>
        <taxon>Insecta</taxon>
        <taxon>Pterygota</taxon>
        <taxon>Neoptera</taxon>
        <taxon>Endopterygota</taxon>
        <taxon>Hymenoptera</taxon>
        <taxon>Apocrita</taxon>
        <taxon>Proctotrupomorpha</taxon>
        <taxon>Chalcidoidea</taxon>
        <taxon>Trichogrammatidae</taxon>
        <taxon>Trichogramma</taxon>
    </lineage>
</organism>
<evidence type="ECO:0000313" key="3">
    <source>
        <dbReference type="Proteomes" id="UP000479190"/>
    </source>
</evidence>
<dbReference type="SUPFAM" id="SSF56219">
    <property type="entry name" value="DNase I-like"/>
    <property type="match status" value="1"/>
</dbReference>
<feature type="non-terminal residue" evidence="2">
    <location>
        <position position="1025"/>
    </location>
</feature>
<evidence type="ECO:0000256" key="1">
    <source>
        <dbReference type="SAM" id="MobiDB-lite"/>
    </source>
</evidence>
<reference evidence="2 3" key="1">
    <citation type="submission" date="2020-02" db="EMBL/GenBank/DDBJ databases">
        <authorList>
            <person name="Ferguson B K."/>
        </authorList>
    </citation>
    <scope>NUCLEOTIDE SEQUENCE [LARGE SCALE GENOMIC DNA]</scope>
</reference>
<feature type="compositionally biased region" description="Basic and acidic residues" evidence="1">
    <location>
        <begin position="708"/>
        <end position="732"/>
    </location>
</feature>
<keyword evidence="3" id="KW-1185">Reference proteome</keyword>
<proteinExistence type="predicted"/>
<sequence>MFRARAARASSKSTRIQKKSTWISRKSVVIAFFSAHDRSTWNPCMTHVESLYDPRGIPVRSTRITNPRGFPRGYPCNYFQLGVYGSIAIRRSNTNNGGVGLYIRNTIKWREIRKSAINHMNETEYIIVELRSLNEDRILVASAYRRPKGRCLADFLEVLSTVSQSYSDVIIMGDLNSDLSATDVSEEGRDLEKLLEKNSYYPVPFGPTHHQARLRTDPVTGQRTLRESHTWIDVICVSLLEQILSHQKSREPFIHGPDYITIDYTFCTAAARDMVTAPRDFRRCDAALHRADVGRALDDAVLASGRDVTPLQWNFYSVTTTASDRHAPMSVRAVRGLSRSWCAGRGANALLRDVPEELLQGLRVEANATINLDRRNASGTGLSDRRLARQRRRRRWWRGGQVEGGCGDGSGSGQTNWCDASRRWSSARRRNGGRSDRCGPPRWWSRRWDAGVAGRGRWAGVGAGRGRGRVTAGRWILDAGRGEPSRVPDDSRLLLLQEHFGSSQSGSVETVDALSNSFPFRELTESIKRRVSTERFTERDLDTCTHVYKIINVKKGSMVRPFTGPHRVIHRDPSRKHFDIDLNGEQVKVSTEHLKSAFTTLNDLPGFENWSPLQPLDDGSNDVELNGENFVVGDGMDLIQLDERSIERVPLGEQGRGRGVPGNPENSALWREEVSQHLSEHISIKDLSVPRDPSSNDNRKVGTPSNHEGSDSRQDSGTHSAPEERENRDRISKPVNNRPNDNSNNLNHDGLPNFIALPPSILDNQRGEVVVDEGRSTINGEPSRVPDDSRLLLLQEHFGSSQSGSVETVDALNRLPGRIELFIEIRQGHFDIDLNGEQVKVSTEHLKSAFTTLNDLPGFENWSPLQPLDDGSNDVELNGENFVVGDGMDLIQLDERSIERVPLGEQGRGRGVPGNPENSALWREEVSQHLSEHISIKDLSVPRDPSSNDNRKVGTPSNHEGSDSRQDSGTHSAPEERENRDRISKPVNNRPNDNSNNLNHDGLPNFIALPPSILDNQRGEVVVDE</sequence>
<feature type="region of interest" description="Disordered" evidence="1">
    <location>
        <begin position="682"/>
        <end position="751"/>
    </location>
</feature>
<name>A0A6H5I1G9_9HYME</name>
<protein>
    <recommendedName>
        <fullName evidence="4">Endonuclease/exonuclease/phosphatase domain-containing protein</fullName>
    </recommendedName>
</protein>
<dbReference type="Proteomes" id="UP000479190">
    <property type="component" value="Unassembled WGS sequence"/>
</dbReference>
<dbReference type="EMBL" id="CADCXV010000336">
    <property type="protein sequence ID" value="CAB0029720.1"/>
    <property type="molecule type" value="Genomic_DNA"/>
</dbReference>
<dbReference type="OrthoDB" id="10027367at2759"/>
<gene>
    <name evidence="2" type="ORF">TBRA_LOCUS1747</name>
</gene>
<dbReference type="AlphaFoldDB" id="A0A6H5I1G9"/>
<dbReference type="Gene3D" id="3.60.10.10">
    <property type="entry name" value="Endonuclease/exonuclease/phosphatase"/>
    <property type="match status" value="1"/>
</dbReference>